<evidence type="ECO:0000256" key="1">
    <source>
        <dbReference type="SAM" id="MobiDB-lite"/>
    </source>
</evidence>
<dbReference type="EMBL" id="HBUE01138114">
    <property type="protein sequence ID" value="CAG6499571.1"/>
    <property type="molecule type" value="Transcribed_RNA"/>
</dbReference>
<name>A0A8D8G9A5_CULPI</name>
<evidence type="ECO:0000313" key="2">
    <source>
        <dbReference type="EMBL" id="CAG6499571.1"/>
    </source>
</evidence>
<protein>
    <submittedName>
        <fullName evidence="2">(northern house mosquito) hypothetical protein</fullName>
    </submittedName>
</protein>
<feature type="region of interest" description="Disordered" evidence="1">
    <location>
        <begin position="56"/>
        <end position="77"/>
    </location>
</feature>
<accession>A0A8D8G9A5</accession>
<dbReference type="AlphaFoldDB" id="A0A8D8G9A5"/>
<reference evidence="2" key="1">
    <citation type="submission" date="2021-05" db="EMBL/GenBank/DDBJ databases">
        <authorList>
            <person name="Alioto T."/>
            <person name="Alioto T."/>
            <person name="Gomez Garrido J."/>
        </authorList>
    </citation>
    <scope>NUCLEOTIDE SEQUENCE</scope>
</reference>
<proteinExistence type="predicted"/>
<organism evidence="2">
    <name type="scientific">Culex pipiens</name>
    <name type="common">House mosquito</name>
    <dbReference type="NCBI Taxonomy" id="7175"/>
    <lineage>
        <taxon>Eukaryota</taxon>
        <taxon>Metazoa</taxon>
        <taxon>Ecdysozoa</taxon>
        <taxon>Arthropoda</taxon>
        <taxon>Hexapoda</taxon>
        <taxon>Insecta</taxon>
        <taxon>Pterygota</taxon>
        <taxon>Neoptera</taxon>
        <taxon>Endopterygota</taxon>
        <taxon>Diptera</taxon>
        <taxon>Nematocera</taxon>
        <taxon>Culicoidea</taxon>
        <taxon>Culicidae</taxon>
        <taxon>Culicinae</taxon>
        <taxon>Culicini</taxon>
        <taxon>Culex</taxon>
        <taxon>Culex</taxon>
    </lineage>
</organism>
<feature type="compositionally biased region" description="Low complexity" evidence="1">
    <location>
        <begin position="57"/>
        <end position="77"/>
    </location>
</feature>
<sequence length="106" mass="11030">MPTNGAFLTAAARGRARPRRTAAVACGTAAITAPTGTTASTGPRRARTMTLTVRSSGGTVTVGAHGPTTTTITTIRRPGPGVVKTAVRFRSEDFSRRRRFSASLVE</sequence>